<dbReference type="PANTHER" id="PTHR19288">
    <property type="entry name" value="4-NITROPHENYLPHOSPHATASE-RELATED"/>
    <property type="match status" value="1"/>
</dbReference>
<dbReference type="InterPro" id="IPR036412">
    <property type="entry name" value="HAD-like_sf"/>
</dbReference>
<dbReference type="GO" id="GO:0005737">
    <property type="term" value="C:cytoplasm"/>
    <property type="evidence" value="ECO:0007669"/>
    <property type="project" value="TreeGrafter"/>
</dbReference>
<proteinExistence type="predicted"/>
<sequence>MRARTELSFLDRFDALLLDMDGTLMHGHRPIDHAVDSVDAARSHGTAIAFATNNASRTPDMVVEHLTALGFSAHAHEVVNSPHVAVAVLEQSVPAPAQVLVVGGDGITHELDARGYEPVREADDTVAAVIQGFAPTVGWRDLAEAAYAIRAGALWIATNADSTLPTERGLAPGNGSLVAALTHATGQQPQIAGKPQPAMFTTAAQQVSSHAPLVVGDRLDTDIEGGNRADLPTLHVLTGVSSWQDAAYAEPIQRPTFIRPDLSFLTGPAGDPNVEAGATGEDEGSGGTEGVTREAGGGEGSGSVRAARCVYGPVTAELADGIITVNATDQDWHTHQAVISLIRATHPDRAFAGEIRLTNTTITADSEAGAAR</sequence>
<dbReference type="RefSeq" id="WP_183374784.1">
    <property type="nucleotide sequence ID" value="NZ_CBCSFZ010000021.1"/>
</dbReference>
<feature type="compositionally biased region" description="Gly residues" evidence="1">
    <location>
        <begin position="285"/>
        <end position="301"/>
    </location>
</feature>
<dbReference type="Proteomes" id="UP000568050">
    <property type="component" value="Unassembled WGS sequence"/>
</dbReference>
<evidence type="ECO:0000256" key="1">
    <source>
        <dbReference type="SAM" id="MobiDB-lite"/>
    </source>
</evidence>
<dbReference type="Gene3D" id="3.40.50.1000">
    <property type="entry name" value="HAD superfamily/HAD-like"/>
    <property type="match status" value="2"/>
</dbReference>
<dbReference type="AlphaFoldDB" id="A0A839QSG0"/>
<reference evidence="2 3" key="1">
    <citation type="submission" date="2020-08" db="EMBL/GenBank/DDBJ databases">
        <title>Sequencing the genomes of 1000 actinobacteria strains.</title>
        <authorList>
            <person name="Klenk H.-P."/>
        </authorList>
    </citation>
    <scope>NUCLEOTIDE SEQUENCE [LARGE SCALE GENOMIC DNA]</scope>
    <source>
        <strain evidence="2 3">DSM 23040</strain>
    </source>
</reference>
<name>A0A839QSG0_9MICO</name>
<evidence type="ECO:0000313" key="2">
    <source>
        <dbReference type="EMBL" id="MBB3022598.1"/>
    </source>
</evidence>
<dbReference type="InterPro" id="IPR006357">
    <property type="entry name" value="HAD-SF_hydro_IIA"/>
</dbReference>
<dbReference type="Pfam" id="PF13344">
    <property type="entry name" value="Hydrolase_6"/>
    <property type="match status" value="1"/>
</dbReference>
<keyword evidence="2" id="KW-0378">Hydrolase</keyword>
<organism evidence="2 3">
    <name type="scientific">Helcobacillus massiliensis</name>
    <dbReference type="NCBI Taxonomy" id="521392"/>
    <lineage>
        <taxon>Bacteria</taxon>
        <taxon>Bacillati</taxon>
        <taxon>Actinomycetota</taxon>
        <taxon>Actinomycetes</taxon>
        <taxon>Micrococcales</taxon>
        <taxon>Dermabacteraceae</taxon>
        <taxon>Helcobacillus</taxon>
    </lineage>
</organism>
<dbReference type="EMBL" id="JACHWP010000001">
    <property type="protein sequence ID" value="MBB3022598.1"/>
    <property type="molecule type" value="Genomic_DNA"/>
</dbReference>
<dbReference type="PANTHER" id="PTHR19288:SF95">
    <property type="entry name" value="D-GLYCEROL 3-PHOSPHATE PHOSPHATASE"/>
    <property type="match status" value="1"/>
</dbReference>
<protein>
    <submittedName>
        <fullName evidence="2">HAD superfamily hydrolase (TIGR01450 family)</fullName>
    </submittedName>
</protein>
<dbReference type="Pfam" id="PF13242">
    <property type="entry name" value="Hydrolase_like"/>
    <property type="match status" value="1"/>
</dbReference>
<keyword evidence="3" id="KW-1185">Reference proteome</keyword>
<dbReference type="NCBIfam" id="TIGR01460">
    <property type="entry name" value="HAD-SF-IIA"/>
    <property type="match status" value="1"/>
</dbReference>
<dbReference type="InterPro" id="IPR023214">
    <property type="entry name" value="HAD_sf"/>
</dbReference>
<dbReference type="GO" id="GO:0016791">
    <property type="term" value="F:phosphatase activity"/>
    <property type="evidence" value="ECO:0007669"/>
    <property type="project" value="TreeGrafter"/>
</dbReference>
<gene>
    <name evidence="2" type="ORF">FHX50_000846</name>
</gene>
<comment type="caution">
    <text evidence="2">The sequence shown here is derived from an EMBL/GenBank/DDBJ whole genome shotgun (WGS) entry which is preliminary data.</text>
</comment>
<accession>A0A839QSG0</accession>
<evidence type="ECO:0000313" key="3">
    <source>
        <dbReference type="Proteomes" id="UP000568050"/>
    </source>
</evidence>
<feature type="region of interest" description="Disordered" evidence="1">
    <location>
        <begin position="267"/>
        <end position="304"/>
    </location>
</feature>
<dbReference type="SUPFAM" id="SSF56784">
    <property type="entry name" value="HAD-like"/>
    <property type="match status" value="1"/>
</dbReference>